<evidence type="ECO:0000313" key="2">
    <source>
        <dbReference type="Proteomes" id="UP000317942"/>
    </source>
</evidence>
<reference evidence="1 2" key="1">
    <citation type="submission" date="2019-06" db="EMBL/GenBank/DDBJ databases">
        <title>Draft genome sequence of Actinomyces oris CCUG 34288T.</title>
        <authorList>
            <person name="Salva-Serra F."/>
            <person name="Cardew S."/>
            <person name="Moore E."/>
        </authorList>
    </citation>
    <scope>NUCLEOTIDE SEQUENCE [LARGE SCALE GENOMIC DNA]</scope>
    <source>
        <strain evidence="1 2">CCUG 34288</strain>
    </source>
</reference>
<dbReference type="GeneID" id="64213865"/>
<dbReference type="RefSeq" id="WP_141405880.1">
    <property type="nucleotide sequence ID" value="NZ_CP066060.1"/>
</dbReference>
<comment type="caution">
    <text evidence="1">The sequence shown here is derived from an EMBL/GenBank/DDBJ whole genome shotgun (WGS) entry which is preliminary data.</text>
</comment>
<dbReference type="Proteomes" id="UP000317942">
    <property type="component" value="Unassembled WGS sequence"/>
</dbReference>
<protein>
    <submittedName>
        <fullName evidence="1">Uncharacterized protein</fullName>
    </submittedName>
</protein>
<dbReference type="AlphaFoldDB" id="A0A508BUE3"/>
<accession>A0A508BUE3</accession>
<evidence type="ECO:0000313" key="1">
    <source>
        <dbReference type="EMBL" id="TQD63218.1"/>
    </source>
</evidence>
<gene>
    <name evidence="1" type="ORF">FK267_01085</name>
</gene>
<sequence length="221" mass="24160">MTTKVFFKCSPSTSVRDIVGNRHESAARLLLPVLDNSGQVLPWSTLIPGAPLTVNTSWASIRHLTDRDIDPPYAHLRPEAAEHLTYALAQGGDPLCWFALWKGYAEVLQEQSPVPTPPPDLFDLIRTAIEPLTVPDARPTDALILQEPLSWLIRHAGELGSCAPLLIHAADGAFTAACPIYHDSIYLAGSRRLIEQVIASRLETFEIELDSPIPGSGEILD</sequence>
<name>A0A508BUE3_9ACTO</name>
<dbReference type="EMBL" id="VICC01000001">
    <property type="protein sequence ID" value="TQD63218.1"/>
    <property type="molecule type" value="Genomic_DNA"/>
</dbReference>
<organism evidence="1 2">
    <name type="scientific">Actinomyces oris</name>
    <dbReference type="NCBI Taxonomy" id="544580"/>
    <lineage>
        <taxon>Bacteria</taxon>
        <taxon>Bacillati</taxon>
        <taxon>Actinomycetota</taxon>
        <taxon>Actinomycetes</taxon>
        <taxon>Actinomycetales</taxon>
        <taxon>Actinomycetaceae</taxon>
        <taxon>Actinomyces</taxon>
    </lineage>
</organism>
<proteinExistence type="predicted"/>